<keyword evidence="8 10" id="KW-0411">Iron-sulfur</keyword>
<keyword evidence="4 10" id="KW-0963">Cytoplasm</keyword>
<comment type="subcellular location">
    <subcellularLocation>
        <location evidence="10">Cytoplasm</location>
    </subcellularLocation>
    <subcellularLocation>
        <location evidence="10">Mitochondrion intermembrane space</location>
    </subcellularLocation>
</comment>
<evidence type="ECO:0000259" key="12">
    <source>
        <dbReference type="Pfam" id="PF05093"/>
    </source>
</evidence>
<sequence>MSPAAVMSGLPRVLLLSPPSLSSNPDKLAELINQYDKNARDLQMLDRLAAGLVSLPESTYNLVLLLTGVDGTNAEGEQLVGRDTLQQISRALQPGGVMTYQDGSPTAINEPTRTEAILCGLTVNDKGELTKPAFEEQSVSLPFSLNKSRKPKKDTNSNKNEQQPAVLQNNIVMLDKNTNDVFNTLDGDDDEELIDEDELIDADELERPIIQPPECRPKAGKRRRACKDCTCGLAQKLQAEDKLQRANADEKLSALKLNSGEIAEVDFTVQGKTGSCGNCSLGDAFRCDGCPYIGLPPFKPGEEVKLFDNDVQL</sequence>
<feature type="domain" description="Fe-S cluster assembly protein Dre2 N-terminal" evidence="13">
    <location>
        <begin position="12"/>
        <end position="141"/>
    </location>
</feature>
<comment type="caution">
    <text evidence="14">The sequence shown here is derived from an EMBL/GenBank/DDBJ whole genome shotgun (WGS) entry which is preliminary data.</text>
</comment>
<evidence type="ECO:0000313" key="14">
    <source>
        <dbReference type="EMBL" id="KDB24630.1"/>
    </source>
</evidence>
<evidence type="ECO:0000256" key="11">
    <source>
        <dbReference type="SAM" id="MobiDB-lite"/>
    </source>
</evidence>
<dbReference type="GO" id="GO:0016226">
    <property type="term" value="P:iron-sulfur cluster assembly"/>
    <property type="evidence" value="ECO:0007669"/>
    <property type="project" value="UniProtKB-UniRule"/>
</dbReference>
<comment type="domain">
    <text evidence="10">The N-terminal domain has structural similarity with S-adenosyl-L-methionine-dependent methyltransferases, but does not bind S-adenosyl-L-methionine. It is required for correct assembly of the 2 Fe-S clusters.</text>
</comment>
<evidence type="ECO:0000256" key="1">
    <source>
        <dbReference type="ARBA" id="ARBA00001966"/>
    </source>
</evidence>
<feature type="binding site" evidence="10">
    <location>
        <position position="229"/>
    </location>
    <ligand>
        <name>[2Fe-2S] cluster</name>
        <dbReference type="ChEBI" id="CHEBI:190135"/>
    </ligand>
</feature>
<keyword evidence="6 10" id="KW-0479">Metal-binding</keyword>
<comment type="similarity">
    <text evidence="2 10">Belongs to the anamorsin family.</text>
</comment>
<proteinExistence type="inferred from homology"/>
<comment type="caution">
    <text evidence="10">Lacks conserved residue(s) required for the propagation of feature annotation.</text>
</comment>
<evidence type="ECO:0000256" key="8">
    <source>
        <dbReference type="ARBA" id="ARBA00023014"/>
    </source>
</evidence>
<evidence type="ECO:0000313" key="15">
    <source>
        <dbReference type="Proteomes" id="UP000024533"/>
    </source>
</evidence>
<accession>A0A059J9W1</accession>
<evidence type="ECO:0000256" key="3">
    <source>
        <dbReference type="ARBA" id="ARBA00022485"/>
    </source>
</evidence>
<feature type="binding site" evidence="10">
    <location>
        <position position="215"/>
    </location>
    <ligand>
        <name>[2Fe-2S] cluster</name>
        <dbReference type="ChEBI" id="CHEBI:190135"/>
    </ligand>
</feature>
<evidence type="ECO:0000256" key="2">
    <source>
        <dbReference type="ARBA" id="ARBA00008169"/>
    </source>
</evidence>
<evidence type="ECO:0000259" key="13">
    <source>
        <dbReference type="Pfam" id="PF16803"/>
    </source>
</evidence>
<keyword evidence="3 10" id="KW-0004">4Fe-4S</keyword>
<keyword evidence="7 10" id="KW-0408">Iron</keyword>
<protein>
    <submittedName>
        <fullName evidence="14">Fe-S cluster assembly protein DRE2</fullName>
    </submittedName>
</protein>
<keyword evidence="5 10" id="KW-0001">2Fe-2S</keyword>
<feature type="binding site" evidence="10">
    <location>
        <position position="226"/>
    </location>
    <ligand>
        <name>[2Fe-2S] cluster</name>
        <dbReference type="ChEBI" id="CHEBI:190135"/>
    </ligand>
</feature>
<dbReference type="HOGENOM" id="CLU_067152_1_0_1"/>
<evidence type="ECO:0000256" key="9">
    <source>
        <dbReference type="ARBA" id="ARBA00023128"/>
    </source>
</evidence>
<dbReference type="Pfam" id="PF16803">
    <property type="entry name" value="DRE2_N"/>
    <property type="match status" value="1"/>
</dbReference>
<evidence type="ECO:0000256" key="4">
    <source>
        <dbReference type="ARBA" id="ARBA00022490"/>
    </source>
</evidence>
<feature type="binding site" evidence="10">
    <location>
        <position position="279"/>
    </location>
    <ligand>
        <name>[4Fe-4S] cluster</name>
        <dbReference type="ChEBI" id="CHEBI:49883"/>
    </ligand>
</feature>
<dbReference type="GO" id="GO:0051539">
    <property type="term" value="F:4 iron, 4 sulfur cluster binding"/>
    <property type="evidence" value="ECO:0007669"/>
    <property type="project" value="UniProtKB-KW"/>
</dbReference>
<organism evidence="14 15">
    <name type="scientific">Trichophyton interdigitale (strain MR816)</name>
    <dbReference type="NCBI Taxonomy" id="1215338"/>
    <lineage>
        <taxon>Eukaryota</taxon>
        <taxon>Fungi</taxon>
        <taxon>Dikarya</taxon>
        <taxon>Ascomycota</taxon>
        <taxon>Pezizomycotina</taxon>
        <taxon>Eurotiomycetes</taxon>
        <taxon>Eurotiomycetidae</taxon>
        <taxon>Onygenales</taxon>
        <taxon>Arthrodermataceae</taxon>
        <taxon>Trichophyton</taxon>
    </lineage>
</organism>
<comment type="cofactor">
    <cofactor evidence="10">
        <name>[2Fe-2S] cluster</name>
        <dbReference type="ChEBI" id="CHEBI:190135"/>
    </cofactor>
</comment>
<feature type="domain" description="Anamorsin C-terminal" evidence="12">
    <location>
        <begin position="210"/>
        <end position="306"/>
    </location>
</feature>
<evidence type="ECO:0000256" key="7">
    <source>
        <dbReference type="ARBA" id="ARBA00023004"/>
    </source>
</evidence>
<dbReference type="PANTHER" id="PTHR13273:SF14">
    <property type="entry name" value="ANAMORSIN"/>
    <property type="match status" value="1"/>
</dbReference>
<feature type="binding site" evidence="10">
    <location>
        <position position="287"/>
    </location>
    <ligand>
        <name>[4Fe-4S] cluster</name>
        <dbReference type="ChEBI" id="CHEBI:49883"/>
    </ligand>
</feature>
<dbReference type="STRING" id="1215338.A0A059J9W1"/>
<dbReference type="InterPro" id="IPR046408">
    <property type="entry name" value="CIAPIN1"/>
</dbReference>
<dbReference type="OrthoDB" id="311633at2759"/>
<dbReference type="PANTHER" id="PTHR13273">
    <property type="entry name" value="ANAMORSIN"/>
    <property type="match status" value="1"/>
</dbReference>
<evidence type="ECO:0000256" key="10">
    <source>
        <dbReference type="HAMAP-Rule" id="MF_03115"/>
    </source>
</evidence>
<keyword evidence="9 10" id="KW-0496">Mitochondrion</keyword>
<feature type="region of interest" description="Fe-S binding site B" evidence="10">
    <location>
        <begin position="276"/>
        <end position="290"/>
    </location>
</feature>
<feature type="short sequence motif" description="Cx2C motif 2" evidence="10">
    <location>
        <begin position="287"/>
        <end position="290"/>
    </location>
</feature>
<dbReference type="InterPro" id="IPR031838">
    <property type="entry name" value="Dre2_N"/>
</dbReference>
<dbReference type="InterPro" id="IPR007785">
    <property type="entry name" value="Anamorsin"/>
</dbReference>
<feature type="region of interest" description="Fe-S binding site A" evidence="10">
    <location>
        <begin position="215"/>
        <end position="231"/>
    </location>
</feature>
<dbReference type="EMBL" id="AOKY01000249">
    <property type="protein sequence ID" value="KDB24630.1"/>
    <property type="molecule type" value="Genomic_DNA"/>
</dbReference>
<feature type="region of interest" description="Disordered" evidence="11">
    <location>
        <begin position="140"/>
        <end position="165"/>
    </location>
</feature>
<dbReference type="Pfam" id="PF05093">
    <property type="entry name" value="CIAPIN1"/>
    <property type="match status" value="1"/>
</dbReference>
<dbReference type="GO" id="GO:0005758">
    <property type="term" value="C:mitochondrial intermembrane space"/>
    <property type="evidence" value="ECO:0007669"/>
    <property type="project" value="UniProtKB-SubCell"/>
</dbReference>
<feature type="binding site" evidence="10">
    <location>
        <position position="276"/>
    </location>
    <ligand>
        <name>[4Fe-4S] cluster</name>
        <dbReference type="ChEBI" id="CHEBI:49883"/>
    </ligand>
</feature>
<dbReference type="GO" id="GO:0009055">
    <property type="term" value="F:electron transfer activity"/>
    <property type="evidence" value="ECO:0007669"/>
    <property type="project" value="UniProtKB-UniRule"/>
</dbReference>
<comment type="domain">
    <text evidence="10">The C-terminal domain binds 2 Fe-S clusters but is otherwise mostly in an intrinsically disordered conformation.</text>
</comment>
<feature type="binding site" evidence="10">
    <location>
        <position position="290"/>
    </location>
    <ligand>
        <name>[4Fe-4S] cluster</name>
        <dbReference type="ChEBI" id="CHEBI:49883"/>
    </ligand>
</feature>
<reference evidence="14 15" key="1">
    <citation type="submission" date="2014-02" db="EMBL/GenBank/DDBJ databases">
        <title>The Genome Sequence of Trichophyton interdigitale MR816.</title>
        <authorList>
            <consortium name="The Broad Institute Genomics Platform"/>
            <person name="Cuomo C.A."/>
            <person name="White T.C."/>
            <person name="Graser Y."/>
            <person name="Martinez-Rossi N."/>
            <person name="Heitman J."/>
            <person name="Young S.K."/>
            <person name="Zeng Q."/>
            <person name="Gargeya S."/>
            <person name="Abouelleil A."/>
            <person name="Alvarado L."/>
            <person name="Chapman S.B."/>
            <person name="Gainer-Dewar J."/>
            <person name="Goldberg J."/>
            <person name="Griggs A."/>
            <person name="Gujja S."/>
            <person name="Hansen M."/>
            <person name="Howarth C."/>
            <person name="Imamovic A."/>
            <person name="Larimer J."/>
            <person name="Martinez D."/>
            <person name="Murphy C."/>
            <person name="Pearson M.D."/>
            <person name="Persinoti G."/>
            <person name="Poon T."/>
            <person name="Priest M."/>
            <person name="Roberts A.D."/>
            <person name="Saif S."/>
            <person name="Shea T.D."/>
            <person name="Sykes S.N."/>
            <person name="Wortman J."/>
            <person name="Nusbaum C."/>
            <person name="Birren B."/>
        </authorList>
    </citation>
    <scope>NUCLEOTIDE SEQUENCE [LARGE SCALE GENOMIC DNA]</scope>
    <source>
        <strain evidence="14 15">MR816</strain>
    </source>
</reference>
<feature type="binding site" evidence="10">
    <location>
        <position position="231"/>
    </location>
    <ligand>
        <name>[2Fe-2S] cluster</name>
        <dbReference type="ChEBI" id="CHEBI:190135"/>
    </ligand>
</feature>
<dbReference type="OMA" id="DFVMPVT"/>
<dbReference type="Proteomes" id="UP000024533">
    <property type="component" value="Unassembled WGS sequence"/>
</dbReference>
<name>A0A059J9W1_TRIIM</name>
<evidence type="ECO:0000256" key="5">
    <source>
        <dbReference type="ARBA" id="ARBA00022714"/>
    </source>
</evidence>
<evidence type="ECO:0000256" key="6">
    <source>
        <dbReference type="ARBA" id="ARBA00022723"/>
    </source>
</evidence>
<feature type="short sequence motif" description="Cx2C motif 1" evidence="10">
    <location>
        <begin position="276"/>
        <end position="279"/>
    </location>
</feature>
<comment type="domain">
    <text evidence="10">The twin Cx2C motifs are involved in the recognition by the mitochondrial MIA40-ERV1 disulfide relay system. The formation of 2 disulfide bonds in the Cx2C motifs through dithiol/disulfide exchange reactions effectively traps the protein in the mitochondrial intermembrane space.</text>
</comment>
<gene>
    <name evidence="14" type="ORF">H109_03514</name>
</gene>
<keyword evidence="15" id="KW-1185">Reference proteome</keyword>
<dbReference type="GO" id="GO:0051537">
    <property type="term" value="F:2 iron, 2 sulfur cluster binding"/>
    <property type="evidence" value="ECO:0007669"/>
    <property type="project" value="UniProtKB-UniRule"/>
</dbReference>
<dbReference type="HAMAP" id="MF_03115">
    <property type="entry name" value="Anamorsin"/>
    <property type="match status" value="1"/>
</dbReference>
<dbReference type="GO" id="GO:0046872">
    <property type="term" value="F:metal ion binding"/>
    <property type="evidence" value="ECO:0007669"/>
    <property type="project" value="UniProtKB-KW"/>
</dbReference>
<comment type="cofactor">
    <cofactor evidence="1 10">
        <name>[4Fe-4S] cluster</name>
        <dbReference type="ChEBI" id="CHEBI:49883"/>
    </cofactor>
</comment>
<dbReference type="Gene3D" id="3.40.50.11000">
    <property type="entry name" value="Fe-S cluster assembly protein Dre2, N-terminal domain"/>
    <property type="match status" value="1"/>
</dbReference>
<dbReference type="AlphaFoldDB" id="A0A059J9W1"/>